<dbReference type="AlphaFoldDB" id="A0AAV0F748"/>
<comment type="caution">
    <text evidence="1">The sequence shown here is derived from an EMBL/GenBank/DDBJ whole genome shotgun (WGS) entry which is preliminary data.</text>
</comment>
<dbReference type="Proteomes" id="UP001152523">
    <property type="component" value="Unassembled WGS sequence"/>
</dbReference>
<name>A0AAV0F748_9ASTE</name>
<evidence type="ECO:0000313" key="1">
    <source>
        <dbReference type="EMBL" id="CAH9131358.1"/>
    </source>
</evidence>
<accession>A0AAV0F748</accession>
<keyword evidence="2" id="KW-1185">Reference proteome</keyword>
<gene>
    <name evidence="1" type="ORF">CEPIT_LOCUS31336</name>
</gene>
<evidence type="ECO:0000313" key="2">
    <source>
        <dbReference type="Proteomes" id="UP001152523"/>
    </source>
</evidence>
<organism evidence="1 2">
    <name type="scientific">Cuscuta epithymum</name>
    <dbReference type="NCBI Taxonomy" id="186058"/>
    <lineage>
        <taxon>Eukaryota</taxon>
        <taxon>Viridiplantae</taxon>
        <taxon>Streptophyta</taxon>
        <taxon>Embryophyta</taxon>
        <taxon>Tracheophyta</taxon>
        <taxon>Spermatophyta</taxon>
        <taxon>Magnoliopsida</taxon>
        <taxon>eudicotyledons</taxon>
        <taxon>Gunneridae</taxon>
        <taxon>Pentapetalae</taxon>
        <taxon>asterids</taxon>
        <taxon>lamiids</taxon>
        <taxon>Solanales</taxon>
        <taxon>Convolvulaceae</taxon>
        <taxon>Cuscuteae</taxon>
        <taxon>Cuscuta</taxon>
        <taxon>Cuscuta subgen. Cuscuta</taxon>
    </lineage>
</organism>
<feature type="non-terminal residue" evidence="1">
    <location>
        <position position="84"/>
    </location>
</feature>
<reference evidence="1" key="1">
    <citation type="submission" date="2022-07" db="EMBL/GenBank/DDBJ databases">
        <authorList>
            <person name="Macas J."/>
            <person name="Novak P."/>
            <person name="Neumann P."/>
        </authorList>
    </citation>
    <scope>NUCLEOTIDE SEQUENCE</scope>
</reference>
<sequence>MGLRHEMTTMLSAVKWITKTHKGSKLKAKAARIAFCATVYYIWHARNVIRFDDGKKTEEDIIMKIKHVVYRILFSIYPHELVYF</sequence>
<protein>
    <submittedName>
        <fullName evidence="1">Uncharacterized protein</fullName>
    </submittedName>
</protein>
<proteinExistence type="predicted"/>
<dbReference type="EMBL" id="CAMAPF010000965">
    <property type="protein sequence ID" value="CAH9131358.1"/>
    <property type="molecule type" value="Genomic_DNA"/>
</dbReference>